<proteinExistence type="predicted"/>
<dbReference type="Pfam" id="PF05731">
    <property type="entry name" value="TROVE"/>
    <property type="match status" value="1"/>
</dbReference>
<dbReference type="InterPro" id="IPR052652">
    <property type="entry name" value="Telomerase_Complex_Comp"/>
</dbReference>
<dbReference type="GO" id="GO:0005697">
    <property type="term" value="C:telomerase holoenzyme complex"/>
    <property type="evidence" value="ECO:0007669"/>
    <property type="project" value="TreeGrafter"/>
</dbReference>
<dbReference type="GO" id="GO:0070034">
    <property type="term" value="F:telomerase RNA binding"/>
    <property type="evidence" value="ECO:0007669"/>
    <property type="project" value="TreeGrafter"/>
</dbReference>
<dbReference type="Ensembl" id="ENSPLAT00000013094.1">
    <property type="protein sequence ID" value="ENSPLAP00000020611.1"/>
    <property type="gene ID" value="ENSPLAG00000003661.1"/>
</dbReference>
<reference evidence="2" key="2">
    <citation type="submission" date="2025-09" db="UniProtKB">
        <authorList>
            <consortium name="Ensembl"/>
        </authorList>
    </citation>
    <scope>IDENTIFICATION</scope>
</reference>
<evidence type="ECO:0000259" key="1">
    <source>
        <dbReference type="Pfam" id="PF05731"/>
    </source>
</evidence>
<sequence length="179" mass="20724">SEPLLSETLVKTRLKVNNREVAVYTRQELNIRITTNFLLALAANLAPTKPHVRRYFCAAVQLPSDWLEIVRIYSTVSLTQHEFLHPCLPTCLKKGMVDKFKQFSEYQLAKYNTRKHRCKHSWDRFMGITKHIYCIFYAIFLDDEISVWSVLPILSCFRDSVTLNSNKLLLATNSAGVAR</sequence>
<keyword evidence="3" id="KW-1185">Reference proteome</keyword>
<dbReference type="STRING" id="48699.ENSPLAP00000020611"/>
<dbReference type="Proteomes" id="UP000261500">
    <property type="component" value="Unplaced"/>
</dbReference>
<reference evidence="2" key="1">
    <citation type="submission" date="2025-08" db="UniProtKB">
        <authorList>
            <consortium name="Ensembl"/>
        </authorList>
    </citation>
    <scope>IDENTIFICATION</scope>
</reference>
<accession>A0A3B3V6S0</accession>
<dbReference type="AlphaFoldDB" id="A0A3B3V6S0"/>
<feature type="domain" description="TROVE" evidence="1">
    <location>
        <begin position="21"/>
        <end position="125"/>
    </location>
</feature>
<dbReference type="SUPFAM" id="SSF140864">
    <property type="entry name" value="TROVE domain-like"/>
    <property type="match status" value="1"/>
</dbReference>
<dbReference type="InterPro" id="IPR037214">
    <property type="entry name" value="TROVE_dom_sf"/>
</dbReference>
<dbReference type="GO" id="GO:0003720">
    <property type="term" value="F:telomerase activity"/>
    <property type="evidence" value="ECO:0007669"/>
    <property type="project" value="TreeGrafter"/>
</dbReference>
<dbReference type="GeneTree" id="ENSGT00940000175273"/>
<name>A0A3B3V6S0_9TELE</name>
<dbReference type="PANTHER" id="PTHR44791">
    <property type="entry name" value="TELOMERASE PROTEIN COMPONENT 1 TEP1"/>
    <property type="match status" value="1"/>
</dbReference>
<evidence type="ECO:0000313" key="2">
    <source>
        <dbReference type="Ensembl" id="ENSPLAP00000020611.1"/>
    </source>
</evidence>
<dbReference type="PANTHER" id="PTHR44791:SF1">
    <property type="entry name" value="TELOMERASE PROTEIN COMPONENT 1"/>
    <property type="match status" value="1"/>
</dbReference>
<organism evidence="2 3">
    <name type="scientific">Poecilia latipinna</name>
    <name type="common">sailfin molly</name>
    <dbReference type="NCBI Taxonomy" id="48699"/>
    <lineage>
        <taxon>Eukaryota</taxon>
        <taxon>Metazoa</taxon>
        <taxon>Chordata</taxon>
        <taxon>Craniata</taxon>
        <taxon>Vertebrata</taxon>
        <taxon>Euteleostomi</taxon>
        <taxon>Actinopterygii</taxon>
        <taxon>Neopterygii</taxon>
        <taxon>Teleostei</taxon>
        <taxon>Neoteleostei</taxon>
        <taxon>Acanthomorphata</taxon>
        <taxon>Ovalentaria</taxon>
        <taxon>Atherinomorphae</taxon>
        <taxon>Cyprinodontiformes</taxon>
        <taxon>Poeciliidae</taxon>
        <taxon>Poeciliinae</taxon>
        <taxon>Poecilia</taxon>
    </lineage>
</organism>
<dbReference type="InterPro" id="IPR008858">
    <property type="entry name" value="TROVE_dom"/>
</dbReference>
<evidence type="ECO:0000313" key="3">
    <source>
        <dbReference type="Proteomes" id="UP000261500"/>
    </source>
</evidence>
<dbReference type="GO" id="GO:0000722">
    <property type="term" value="P:telomere maintenance via recombination"/>
    <property type="evidence" value="ECO:0007669"/>
    <property type="project" value="TreeGrafter"/>
</dbReference>
<protein>
    <recommendedName>
        <fullName evidence="1">TROVE domain-containing protein</fullName>
    </recommendedName>
</protein>